<dbReference type="AlphaFoldDB" id="A0A0A9EMI2"/>
<sequence length="116" mass="11967">MATRLASIFSPARSPSSAPAHLLLRALPRIRRRRAVASPPRMSSSSASASPAAAAAAGGEKPATAPYGSWRSPITADVVSGAERRLGEIALAEDGRAPLDRGPLRGERAYGYCKGG</sequence>
<feature type="region of interest" description="Disordered" evidence="1">
    <location>
        <begin position="34"/>
        <end position="70"/>
    </location>
</feature>
<reference evidence="2" key="1">
    <citation type="submission" date="2014-09" db="EMBL/GenBank/DDBJ databases">
        <authorList>
            <person name="Magalhaes I.L.F."/>
            <person name="Oliveira U."/>
            <person name="Santos F.R."/>
            <person name="Vidigal T.H.D.A."/>
            <person name="Brescovit A.D."/>
            <person name="Santos A.J."/>
        </authorList>
    </citation>
    <scope>NUCLEOTIDE SEQUENCE</scope>
    <source>
        <tissue evidence="2">Shoot tissue taken approximately 20 cm above the soil surface</tissue>
    </source>
</reference>
<protein>
    <submittedName>
        <fullName evidence="2">Aap1</fullName>
    </submittedName>
</protein>
<organism evidence="2">
    <name type="scientific">Arundo donax</name>
    <name type="common">Giant reed</name>
    <name type="synonym">Donax arundinaceus</name>
    <dbReference type="NCBI Taxonomy" id="35708"/>
    <lineage>
        <taxon>Eukaryota</taxon>
        <taxon>Viridiplantae</taxon>
        <taxon>Streptophyta</taxon>
        <taxon>Embryophyta</taxon>
        <taxon>Tracheophyta</taxon>
        <taxon>Spermatophyta</taxon>
        <taxon>Magnoliopsida</taxon>
        <taxon>Liliopsida</taxon>
        <taxon>Poales</taxon>
        <taxon>Poaceae</taxon>
        <taxon>PACMAD clade</taxon>
        <taxon>Arundinoideae</taxon>
        <taxon>Arundineae</taxon>
        <taxon>Arundo</taxon>
    </lineage>
</organism>
<dbReference type="EMBL" id="GBRH01197702">
    <property type="protein sequence ID" value="JAE00194.1"/>
    <property type="molecule type" value="Transcribed_RNA"/>
</dbReference>
<evidence type="ECO:0000313" key="2">
    <source>
        <dbReference type="EMBL" id="JAE00194.1"/>
    </source>
</evidence>
<name>A0A0A9EMI2_ARUDO</name>
<proteinExistence type="predicted"/>
<reference evidence="2" key="2">
    <citation type="journal article" date="2015" name="Data Brief">
        <title>Shoot transcriptome of the giant reed, Arundo donax.</title>
        <authorList>
            <person name="Barrero R.A."/>
            <person name="Guerrero F.D."/>
            <person name="Moolhuijzen P."/>
            <person name="Goolsby J.A."/>
            <person name="Tidwell J."/>
            <person name="Bellgard S.E."/>
            <person name="Bellgard M.I."/>
        </authorList>
    </citation>
    <scope>NUCLEOTIDE SEQUENCE</scope>
    <source>
        <tissue evidence="2">Shoot tissue taken approximately 20 cm above the soil surface</tissue>
    </source>
</reference>
<evidence type="ECO:0000256" key="1">
    <source>
        <dbReference type="SAM" id="MobiDB-lite"/>
    </source>
</evidence>
<feature type="compositionally biased region" description="Low complexity" evidence="1">
    <location>
        <begin position="36"/>
        <end position="57"/>
    </location>
</feature>
<accession>A0A0A9EMI2</accession>